<dbReference type="Proteomes" id="UP000515663">
    <property type="component" value="Chromosome"/>
</dbReference>
<dbReference type="EMBL" id="CP059491">
    <property type="protein sequence ID" value="QMT01043.1"/>
    <property type="molecule type" value="Genomic_DNA"/>
</dbReference>
<protein>
    <recommendedName>
        <fullName evidence="3">DoxX family membrane protein</fullName>
    </recommendedName>
</protein>
<dbReference type="KEGG" id="gji:H1R19_19610"/>
<evidence type="ECO:0000313" key="2">
    <source>
        <dbReference type="Proteomes" id="UP000515663"/>
    </source>
</evidence>
<keyword evidence="2" id="KW-1185">Reference proteome</keyword>
<dbReference type="AlphaFoldDB" id="A0A7D7LQT5"/>
<proteinExistence type="predicted"/>
<sequence>MGGVSLGRGLAAARIVIGSALFLAPRTAANAWLGPDSGPGTELLFRSIGIRDVALGAGLWQAAPDDRTWSRAGVAADVGDIVGSSLALRSVGTSKLGPGLALAVAFAAAGMMTERR</sequence>
<name>A0A7D7LQT5_9ACTN</name>
<reference evidence="2" key="1">
    <citation type="submission" date="2020-07" db="EMBL/GenBank/DDBJ databases">
        <title>novel species isolated from the respiratory tract of Marmot.</title>
        <authorList>
            <person name="Zhang G."/>
        </authorList>
    </citation>
    <scope>NUCLEOTIDE SEQUENCE [LARGE SCALE GENOMIC DNA]</scope>
    <source>
        <strain evidence="2">686</strain>
    </source>
</reference>
<evidence type="ECO:0000313" key="1">
    <source>
        <dbReference type="EMBL" id="QMT01043.1"/>
    </source>
</evidence>
<evidence type="ECO:0008006" key="3">
    <source>
        <dbReference type="Google" id="ProtNLM"/>
    </source>
</evidence>
<gene>
    <name evidence="1" type="ORF">H1R19_19610</name>
</gene>
<accession>A0A7D7LQT5</accession>
<dbReference type="RefSeq" id="WP_188331270.1">
    <property type="nucleotide sequence ID" value="NZ_JACTOL010000014.1"/>
</dbReference>
<organism evidence="1 2">
    <name type="scientific">Gordonia jinghuaiqii</name>
    <dbReference type="NCBI Taxonomy" id="2758710"/>
    <lineage>
        <taxon>Bacteria</taxon>
        <taxon>Bacillati</taxon>
        <taxon>Actinomycetota</taxon>
        <taxon>Actinomycetes</taxon>
        <taxon>Mycobacteriales</taxon>
        <taxon>Gordoniaceae</taxon>
        <taxon>Gordonia</taxon>
    </lineage>
</organism>